<dbReference type="SUPFAM" id="SSF56436">
    <property type="entry name" value="C-type lectin-like"/>
    <property type="match status" value="1"/>
</dbReference>
<organism evidence="3 4">
    <name type="scientific">Plesiocystis pacifica SIR-1</name>
    <dbReference type="NCBI Taxonomy" id="391625"/>
    <lineage>
        <taxon>Bacteria</taxon>
        <taxon>Pseudomonadati</taxon>
        <taxon>Myxococcota</taxon>
        <taxon>Polyangia</taxon>
        <taxon>Nannocystales</taxon>
        <taxon>Nannocystaceae</taxon>
        <taxon>Plesiocystis</taxon>
    </lineage>
</organism>
<dbReference type="RefSeq" id="WP_006977092.1">
    <property type="nucleotide sequence ID" value="NZ_ABCS01000181.1"/>
</dbReference>
<dbReference type="PANTHER" id="PTHR23150:SF19">
    <property type="entry name" value="FORMYLGLYCINE-GENERATING ENZYME"/>
    <property type="match status" value="1"/>
</dbReference>
<feature type="compositionally biased region" description="Acidic residues" evidence="1">
    <location>
        <begin position="28"/>
        <end position="98"/>
    </location>
</feature>
<dbReference type="InterPro" id="IPR005532">
    <property type="entry name" value="SUMF_dom"/>
</dbReference>
<sequence length="359" mass="38559">MNLQNTTLLSLSLALICLGPVGCGDDLVESNDEVGEDTDTETESTEESTESTEESTESTEESTESTESETDTTETETDTTETDTTETDTTTEETDTGETDTTGETGTEDTTEDTTEESTETGPFEPCTGQCGTPGCGTCPDTAVVDIAGIHGIDATEATVDDYSLFLDVEFDMLGFLAPECFWKVGTPEEFEPEIWDDQLQGSGQNPVTGVDWCDAEAYCRWQGKHLCGLDGGEAGTIEDSTASNNEWYRACSNGGVFTYPYGDTYSGTACNGEDLALGAVSEVGSLSGCEGGVADIFDMSGNVWEWTAACAMEPMTEDFEQQCQRRGGSWFSNSFTMRCAIESERVRTFRAANTGIRC</sequence>
<dbReference type="InterPro" id="IPR051043">
    <property type="entry name" value="Sulfatase_Mod_Factor_Kinase"/>
</dbReference>
<proteinExistence type="predicted"/>
<dbReference type="InterPro" id="IPR042095">
    <property type="entry name" value="SUMF_sf"/>
</dbReference>
<dbReference type="InterPro" id="IPR016187">
    <property type="entry name" value="CTDL_fold"/>
</dbReference>
<dbReference type="PANTHER" id="PTHR23150">
    <property type="entry name" value="SULFATASE MODIFYING FACTOR 1, 2"/>
    <property type="match status" value="1"/>
</dbReference>
<dbReference type="STRING" id="391625.PPSIR1_02076"/>
<dbReference type="Pfam" id="PF03781">
    <property type="entry name" value="FGE-sulfatase"/>
    <property type="match status" value="1"/>
</dbReference>
<dbReference type="EMBL" id="ABCS01000181">
    <property type="protein sequence ID" value="EDM73740.1"/>
    <property type="molecule type" value="Genomic_DNA"/>
</dbReference>
<name>A6GK56_9BACT</name>
<dbReference type="Gene3D" id="3.90.1580.10">
    <property type="entry name" value="paralog of FGE (formylglycine-generating enzyme)"/>
    <property type="match status" value="1"/>
</dbReference>
<comment type="caution">
    <text evidence="3">The sequence shown here is derived from an EMBL/GenBank/DDBJ whole genome shotgun (WGS) entry which is preliminary data.</text>
</comment>
<dbReference type="AlphaFoldDB" id="A6GK56"/>
<reference evidence="3 4" key="1">
    <citation type="submission" date="2007-06" db="EMBL/GenBank/DDBJ databases">
        <authorList>
            <person name="Shimkets L."/>
            <person name="Ferriera S."/>
            <person name="Johnson J."/>
            <person name="Kravitz S."/>
            <person name="Beeson K."/>
            <person name="Sutton G."/>
            <person name="Rogers Y.-H."/>
            <person name="Friedman R."/>
            <person name="Frazier M."/>
            <person name="Venter J.C."/>
        </authorList>
    </citation>
    <scope>NUCLEOTIDE SEQUENCE [LARGE SCALE GENOMIC DNA]</scope>
    <source>
        <strain evidence="3 4">SIR-1</strain>
    </source>
</reference>
<evidence type="ECO:0000313" key="4">
    <source>
        <dbReference type="Proteomes" id="UP000005801"/>
    </source>
</evidence>
<dbReference type="OrthoDB" id="5505182at2"/>
<feature type="non-terminal residue" evidence="3">
    <location>
        <position position="359"/>
    </location>
</feature>
<accession>A6GK56</accession>
<feature type="compositionally biased region" description="Acidic residues" evidence="1">
    <location>
        <begin position="106"/>
        <end position="119"/>
    </location>
</feature>
<dbReference type="Proteomes" id="UP000005801">
    <property type="component" value="Unassembled WGS sequence"/>
</dbReference>
<evidence type="ECO:0000313" key="3">
    <source>
        <dbReference type="EMBL" id="EDM73740.1"/>
    </source>
</evidence>
<dbReference type="GO" id="GO:0120147">
    <property type="term" value="F:formylglycine-generating oxidase activity"/>
    <property type="evidence" value="ECO:0007669"/>
    <property type="project" value="TreeGrafter"/>
</dbReference>
<protein>
    <recommendedName>
        <fullName evidence="2">Sulfatase-modifying factor enzyme-like domain-containing protein</fullName>
    </recommendedName>
</protein>
<feature type="domain" description="Sulfatase-modifying factor enzyme-like" evidence="2">
    <location>
        <begin position="153"/>
        <end position="359"/>
    </location>
</feature>
<keyword evidence="4" id="KW-1185">Reference proteome</keyword>
<evidence type="ECO:0000256" key="1">
    <source>
        <dbReference type="SAM" id="MobiDB-lite"/>
    </source>
</evidence>
<dbReference type="eggNOG" id="COG1262">
    <property type="taxonomic scope" value="Bacteria"/>
</dbReference>
<feature type="region of interest" description="Disordered" evidence="1">
    <location>
        <begin position="28"/>
        <end position="126"/>
    </location>
</feature>
<gene>
    <name evidence="3" type="ORF">PPSIR1_02076</name>
</gene>
<evidence type="ECO:0000259" key="2">
    <source>
        <dbReference type="Pfam" id="PF03781"/>
    </source>
</evidence>